<reference evidence="2" key="1">
    <citation type="journal article" date="2012" name="J. Bacteriol.">
        <title>Genome sequence of the haloalkaliphilic methanotrophic bacterium Methylomicrobium alcaliphilum 20Z.</title>
        <authorList>
            <person name="Vuilleumier S."/>
            <person name="Khmelenina V.N."/>
            <person name="Bringel F."/>
            <person name="Reshetnikov A.S."/>
            <person name="Lajus A."/>
            <person name="Mangenot S."/>
            <person name="Rouy Z."/>
            <person name="Op den Camp H.J."/>
            <person name="Jetten M.S."/>
            <person name="Dispirito A.A."/>
            <person name="Dunfield P."/>
            <person name="Klotz M.G."/>
            <person name="Semrau J.D."/>
            <person name="Stein L.Y."/>
            <person name="Barbe V."/>
            <person name="Medigue C."/>
            <person name="Trotsenko Y.A."/>
            <person name="Kalyuzhnaya M.G."/>
        </authorList>
    </citation>
    <scope>NUCLEOTIDE SEQUENCE [LARGE SCALE GENOMIC DNA]</scope>
    <source>
        <strain evidence="2">DSM 19304 / NCIMB 14124 / VKM B-2133 / 20Z</strain>
    </source>
</reference>
<sequence>MVNFMKVWVVASANVGIGVPVKGRREYVHVGSMTASMLPKPLPNTPTPPYANTEV</sequence>
<protein>
    <submittedName>
        <fullName evidence="1">Uncharacterized protein</fullName>
    </submittedName>
</protein>
<dbReference type="AlphaFoldDB" id="G4T179"/>
<evidence type="ECO:0000313" key="1">
    <source>
        <dbReference type="EMBL" id="CCE24612.1"/>
    </source>
</evidence>
<gene>
    <name evidence="1" type="ordered locus">MEALZ_2946</name>
</gene>
<name>G4T179_META2</name>
<dbReference type="Proteomes" id="UP000008315">
    <property type="component" value="Chromosome"/>
</dbReference>
<evidence type="ECO:0000313" key="2">
    <source>
        <dbReference type="Proteomes" id="UP000008315"/>
    </source>
</evidence>
<dbReference type="EMBL" id="FO082060">
    <property type="protein sequence ID" value="CCE24612.1"/>
    <property type="molecule type" value="Genomic_DNA"/>
</dbReference>
<organism evidence="1 2">
    <name type="scientific">Methylotuvimicrobium alcaliphilum (strain DSM 19304 / NCIMB 14124 / VKM B-2133 / 20Z)</name>
    <name type="common">Methylomicrobium alcaliphilum</name>
    <dbReference type="NCBI Taxonomy" id="1091494"/>
    <lineage>
        <taxon>Bacteria</taxon>
        <taxon>Pseudomonadati</taxon>
        <taxon>Pseudomonadota</taxon>
        <taxon>Gammaproteobacteria</taxon>
        <taxon>Methylococcales</taxon>
        <taxon>Methylococcaceae</taxon>
        <taxon>Methylotuvimicrobium</taxon>
    </lineage>
</organism>
<proteinExistence type="predicted"/>
<keyword evidence="2" id="KW-1185">Reference proteome</keyword>
<dbReference type="HOGENOM" id="CLU_3027046_0_0_6"/>
<dbReference type="KEGG" id="mah:MEALZ_2946"/>
<accession>G4T179</accession>